<keyword evidence="4" id="KW-1185">Reference proteome</keyword>
<dbReference type="EMBL" id="BQKI01000005">
    <property type="protein sequence ID" value="GJM95001.1"/>
    <property type="molecule type" value="Genomic_DNA"/>
</dbReference>
<feature type="region of interest" description="Disordered" evidence="1">
    <location>
        <begin position="1"/>
        <end position="34"/>
    </location>
</feature>
<sequence length="153" mass="16776">MPRRDPCAPAHKREGSEVGMVEYRGNGARRRSSPEAGKKVLLAAFLQEIEGGDALRGEYRRSRHRGPITAGEWGGEPARLVWEFSGSVWESGRRPCEAVVAVLGFWRQRPSTGSRKTKLLAVASLGWPLAAALGQVVIFHAIMSLKSEQQQIG</sequence>
<keyword evidence="2" id="KW-1133">Transmembrane helix</keyword>
<keyword evidence="2" id="KW-0812">Transmembrane</keyword>
<reference evidence="3" key="2">
    <citation type="submission" date="2021-12" db="EMBL/GenBank/DDBJ databases">
        <title>Resequencing data analysis of finger millet.</title>
        <authorList>
            <person name="Hatakeyama M."/>
            <person name="Aluri S."/>
            <person name="Balachadran M.T."/>
            <person name="Sivarajan S.R."/>
            <person name="Poveda L."/>
            <person name="Shimizu-Inatsugi R."/>
            <person name="Schlapbach R."/>
            <person name="Sreeman S.M."/>
            <person name="Shimizu K.K."/>
        </authorList>
    </citation>
    <scope>NUCLEOTIDE SEQUENCE</scope>
</reference>
<feature type="transmembrane region" description="Helical" evidence="2">
    <location>
        <begin position="119"/>
        <end position="143"/>
    </location>
</feature>
<name>A0AAV5CA84_ELECO</name>
<dbReference type="AlphaFoldDB" id="A0AAV5CA84"/>
<evidence type="ECO:0000313" key="3">
    <source>
        <dbReference type="EMBL" id="GJM95001.1"/>
    </source>
</evidence>
<reference evidence="3" key="1">
    <citation type="journal article" date="2018" name="DNA Res.">
        <title>Multiple hybrid de novo genome assembly of finger millet, an orphan allotetraploid crop.</title>
        <authorList>
            <person name="Hatakeyama M."/>
            <person name="Aluri S."/>
            <person name="Balachadran M.T."/>
            <person name="Sivarajan S.R."/>
            <person name="Patrignani A."/>
            <person name="Gruter S."/>
            <person name="Poveda L."/>
            <person name="Shimizu-Inatsugi R."/>
            <person name="Baeten J."/>
            <person name="Francoijs K.J."/>
            <person name="Nataraja K.N."/>
            <person name="Reddy Y.A.N."/>
            <person name="Phadnis S."/>
            <person name="Ravikumar R.L."/>
            <person name="Schlapbach R."/>
            <person name="Sreeman S.M."/>
            <person name="Shimizu K.K."/>
        </authorList>
    </citation>
    <scope>NUCLEOTIDE SEQUENCE</scope>
</reference>
<organism evidence="3 4">
    <name type="scientific">Eleusine coracana subsp. coracana</name>
    <dbReference type="NCBI Taxonomy" id="191504"/>
    <lineage>
        <taxon>Eukaryota</taxon>
        <taxon>Viridiplantae</taxon>
        <taxon>Streptophyta</taxon>
        <taxon>Embryophyta</taxon>
        <taxon>Tracheophyta</taxon>
        <taxon>Spermatophyta</taxon>
        <taxon>Magnoliopsida</taxon>
        <taxon>Liliopsida</taxon>
        <taxon>Poales</taxon>
        <taxon>Poaceae</taxon>
        <taxon>PACMAD clade</taxon>
        <taxon>Chloridoideae</taxon>
        <taxon>Cynodonteae</taxon>
        <taxon>Eleusininae</taxon>
        <taxon>Eleusine</taxon>
    </lineage>
</organism>
<accession>A0AAV5CA84</accession>
<evidence type="ECO:0000256" key="2">
    <source>
        <dbReference type="SAM" id="Phobius"/>
    </source>
</evidence>
<gene>
    <name evidence="3" type="primary">ga11689</name>
    <name evidence="3" type="ORF">PR202_ga11689</name>
</gene>
<evidence type="ECO:0000313" key="4">
    <source>
        <dbReference type="Proteomes" id="UP001054889"/>
    </source>
</evidence>
<dbReference type="Proteomes" id="UP001054889">
    <property type="component" value="Unassembled WGS sequence"/>
</dbReference>
<protein>
    <submittedName>
        <fullName evidence="3">Uncharacterized protein</fullName>
    </submittedName>
</protein>
<evidence type="ECO:0000256" key="1">
    <source>
        <dbReference type="SAM" id="MobiDB-lite"/>
    </source>
</evidence>
<comment type="caution">
    <text evidence="3">The sequence shown here is derived from an EMBL/GenBank/DDBJ whole genome shotgun (WGS) entry which is preliminary data.</text>
</comment>
<proteinExistence type="predicted"/>
<keyword evidence="2" id="KW-0472">Membrane</keyword>
<feature type="compositionally biased region" description="Basic and acidic residues" evidence="1">
    <location>
        <begin position="1"/>
        <end position="16"/>
    </location>
</feature>